<dbReference type="EMBL" id="JAZHBO010000001">
    <property type="protein sequence ID" value="MEF2154852.1"/>
    <property type="molecule type" value="Genomic_DNA"/>
</dbReference>
<dbReference type="Proteomes" id="UP001356170">
    <property type="component" value="Unassembled WGS sequence"/>
</dbReference>
<dbReference type="InterPro" id="IPR010281">
    <property type="entry name" value="DUF885"/>
</dbReference>
<gene>
    <name evidence="2" type="ORF">V3390_01170</name>
</gene>
<keyword evidence="1" id="KW-0732">Signal</keyword>
<dbReference type="Pfam" id="PF05960">
    <property type="entry name" value="DUF885"/>
    <property type="match status" value="1"/>
</dbReference>
<dbReference type="PANTHER" id="PTHR33361">
    <property type="entry name" value="GLR0591 PROTEIN"/>
    <property type="match status" value="1"/>
</dbReference>
<proteinExistence type="predicted"/>
<feature type="chain" id="PRO_5046866918" evidence="1">
    <location>
        <begin position="35"/>
        <end position="617"/>
    </location>
</feature>
<sequence length="617" mass="68222">MSRQTLTARPAALALAIALTLGATTVAPLSVAQAATSSTATASSSAATAPATAPASPEWVKRSNEFAQILLKAQVQFSPESASFFGIPGYDDKVFDLGPNLEQRQTQALEQAMAQLNKKLQVERDPNVRQDLQIMINQAKESIDGIAISQRNLVTWIDVPGAVFGGVQGLLSDQVQAERRPFALTRLQRYLGLAPGSTPLTQLAKDRYAESLQRPNVVMPSKLEVEDALAKTDIYIAGIGKLFEKYKFTDAGPALAALKTQMTDYAQWTRTEVLLKARPDARLPAEVYAYSLRQKGIDISPQELIARAETQFMETRAAMRQLAPLVAKQQGLKNIKDPSDYVAVLKALKSKTIPNDKLESSYRTVIDQIDPIIRRERIVDVPQRPMVMRLGSEAESAAQPAPHFLPAPMIGNTGQQGQFVLPMTVKGADGKSLAYDDFNNESVRWTLSAHEGRPGHELQFTRMLEKGVSMARSMFAFNSVNVEGWALYAEAEMVPYEPLDGQLFALQFRLMRAARAILDPMLNLGLTDRARAGEILEQDVGLSPAMAKQELDRYMFNSPGQAGSYFYGYQRLMQLRMDTEVKMGRKFDRLGFNNFILDQGMLPPELLKQAVDEQFAK</sequence>
<keyword evidence="3" id="KW-1185">Reference proteome</keyword>
<feature type="signal peptide" evidence="1">
    <location>
        <begin position="1"/>
        <end position="34"/>
    </location>
</feature>
<evidence type="ECO:0000313" key="2">
    <source>
        <dbReference type="EMBL" id="MEF2154852.1"/>
    </source>
</evidence>
<dbReference type="RefSeq" id="WP_331703007.1">
    <property type="nucleotide sequence ID" value="NZ_JAZHBO010000001.1"/>
</dbReference>
<evidence type="ECO:0000256" key="1">
    <source>
        <dbReference type="SAM" id="SignalP"/>
    </source>
</evidence>
<protein>
    <submittedName>
        <fullName evidence="2">DUF885 domain-containing protein</fullName>
    </submittedName>
</protein>
<dbReference type="PANTHER" id="PTHR33361:SF2">
    <property type="entry name" value="DUF885 DOMAIN-CONTAINING PROTEIN"/>
    <property type="match status" value="1"/>
</dbReference>
<accession>A0ABU7UZ60</accession>
<comment type="caution">
    <text evidence="2">The sequence shown here is derived from an EMBL/GenBank/DDBJ whole genome shotgun (WGS) entry which is preliminary data.</text>
</comment>
<name>A0ABU7UZ60_9GAMM</name>
<organism evidence="2 3">
    <name type="scientific">Aquilutibacter rugosus</name>
    <dbReference type="NCBI Taxonomy" id="3115820"/>
    <lineage>
        <taxon>Bacteria</taxon>
        <taxon>Pseudomonadati</taxon>
        <taxon>Pseudomonadota</taxon>
        <taxon>Gammaproteobacteria</taxon>
        <taxon>Lysobacterales</taxon>
        <taxon>Lysobacteraceae</taxon>
        <taxon>Aquilutibacter</taxon>
    </lineage>
</organism>
<reference evidence="2 3" key="1">
    <citation type="submission" date="2024-01" db="EMBL/GenBank/DDBJ databases">
        <title>Novel species of the genus Luteimonas isolated from rivers.</title>
        <authorList>
            <person name="Lu H."/>
        </authorList>
    </citation>
    <scope>NUCLEOTIDE SEQUENCE [LARGE SCALE GENOMIC DNA]</scope>
    <source>
        <strain evidence="2 3">FXH3W</strain>
    </source>
</reference>
<evidence type="ECO:0000313" key="3">
    <source>
        <dbReference type="Proteomes" id="UP001356170"/>
    </source>
</evidence>